<evidence type="ECO:0000256" key="5">
    <source>
        <dbReference type="SAM" id="MobiDB-lite"/>
    </source>
</evidence>
<comment type="similarity">
    <text evidence="2">Belongs to the fgaFS/easG family.</text>
</comment>
<dbReference type="PANTHER" id="PTHR43162:SF1">
    <property type="entry name" value="PRESTALK A DIFFERENTIATION PROTEIN A"/>
    <property type="match status" value="1"/>
</dbReference>
<dbReference type="PRINTS" id="PR00080">
    <property type="entry name" value="SDRFAMILY"/>
</dbReference>
<dbReference type="InterPro" id="IPR019901">
    <property type="entry name" value="Ergot_alkaloid_biosynthesis"/>
</dbReference>
<proteinExistence type="inferred from homology"/>
<dbReference type="CDD" id="cd05233">
    <property type="entry name" value="SDR_c"/>
    <property type="match status" value="1"/>
</dbReference>
<evidence type="ECO:0000256" key="4">
    <source>
        <dbReference type="ARBA" id="ARBA00023002"/>
    </source>
</evidence>
<gene>
    <name evidence="6" type="ORF">SLS53_003652</name>
</gene>
<dbReference type="InterPro" id="IPR002347">
    <property type="entry name" value="SDR_fam"/>
</dbReference>
<keyword evidence="3" id="KW-0017">Alkaloid metabolism</keyword>
<accession>A0AAN9UA66</accession>
<keyword evidence="7" id="KW-1185">Reference proteome</keyword>
<dbReference type="InterPro" id="IPR036291">
    <property type="entry name" value="NAD(P)-bd_dom_sf"/>
</dbReference>
<dbReference type="EMBL" id="JAJSPL020000011">
    <property type="protein sequence ID" value="KAK7744131.1"/>
    <property type="molecule type" value="Genomic_DNA"/>
</dbReference>
<feature type="compositionally biased region" description="Basic and acidic residues" evidence="5">
    <location>
        <begin position="209"/>
        <end position="219"/>
    </location>
</feature>
<evidence type="ECO:0000256" key="2">
    <source>
        <dbReference type="ARBA" id="ARBA00005372"/>
    </source>
</evidence>
<comment type="caution">
    <text evidence="6">The sequence shown here is derived from an EMBL/GenBank/DDBJ whole genome shotgun (WGS) entry which is preliminary data.</text>
</comment>
<dbReference type="Pfam" id="PF13561">
    <property type="entry name" value="adh_short_C2"/>
    <property type="match status" value="1"/>
</dbReference>
<dbReference type="NCBIfam" id="TIGR03649">
    <property type="entry name" value="ergot_EASG"/>
    <property type="match status" value="1"/>
</dbReference>
<dbReference type="InterPro" id="IPR051604">
    <property type="entry name" value="Ergot_Alk_Oxidoreductase"/>
</dbReference>
<dbReference type="Proteomes" id="UP001320245">
    <property type="component" value="Unassembled WGS sequence"/>
</dbReference>
<organism evidence="6 7">
    <name type="scientific">Cytospora paraplurivora</name>
    <dbReference type="NCBI Taxonomy" id="2898453"/>
    <lineage>
        <taxon>Eukaryota</taxon>
        <taxon>Fungi</taxon>
        <taxon>Dikarya</taxon>
        <taxon>Ascomycota</taxon>
        <taxon>Pezizomycotina</taxon>
        <taxon>Sordariomycetes</taxon>
        <taxon>Sordariomycetidae</taxon>
        <taxon>Diaporthales</taxon>
        <taxon>Cytosporaceae</taxon>
        <taxon>Cytospora</taxon>
    </lineage>
</organism>
<keyword evidence="4" id="KW-0560">Oxidoreductase</keyword>
<protein>
    <recommendedName>
        <fullName evidence="8">NAD(P)-binding protein</fullName>
    </recommendedName>
</protein>
<evidence type="ECO:0000256" key="1">
    <source>
        <dbReference type="ARBA" id="ARBA00005107"/>
    </source>
</evidence>
<dbReference type="GO" id="GO:0009820">
    <property type="term" value="P:alkaloid metabolic process"/>
    <property type="evidence" value="ECO:0007669"/>
    <property type="project" value="UniProtKB-KW"/>
</dbReference>
<dbReference type="PANTHER" id="PTHR43162">
    <property type="match status" value="1"/>
</dbReference>
<evidence type="ECO:0008006" key="8">
    <source>
        <dbReference type="Google" id="ProtNLM"/>
    </source>
</evidence>
<feature type="region of interest" description="Disordered" evidence="5">
    <location>
        <begin position="205"/>
        <end position="230"/>
    </location>
</feature>
<dbReference type="SUPFAM" id="SSF51735">
    <property type="entry name" value="NAD(P)-binding Rossmann-fold domains"/>
    <property type="match status" value="2"/>
</dbReference>
<dbReference type="AlphaFoldDB" id="A0AAN9UA66"/>
<evidence type="ECO:0000313" key="6">
    <source>
        <dbReference type="EMBL" id="KAK7744131.1"/>
    </source>
</evidence>
<name>A0AAN9UA66_9PEZI</name>
<reference evidence="6 7" key="1">
    <citation type="journal article" date="2023" name="PLoS ONE">
        <title>Cytospora paraplurivora sp. nov. isolated from orchards with fruit tree decline syndrome in Ontario, Canada.</title>
        <authorList>
            <person name="Ilyukhin E."/>
            <person name="Nguyen H.D.T."/>
            <person name="Castle A.J."/>
            <person name="Ellouze W."/>
        </authorList>
    </citation>
    <scope>NUCLEOTIDE SEQUENCE [LARGE SCALE GENOMIC DNA]</scope>
    <source>
        <strain evidence="6 7">FDS-564</strain>
    </source>
</reference>
<evidence type="ECO:0000313" key="7">
    <source>
        <dbReference type="Proteomes" id="UP001320245"/>
    </source>
</evidence>
<dbReference type="Gene3D" id="3.90.25.10">
    <property type="entry name" value="UDP-galactose 4-epimerase, domain 1"/>
    <property type="match status" value="1"/>
</dbReference>
<evidence type="ECO:0000256" key="3">
    <source>
        <dbReference type="ARBA" id="ARBA00022589"/>
    </source>
</evidence>
<dbReference type="GO" id="GO:0016491">
    <property type="term" value="F:oxidoreductase activity"/>
    <property type="evidence" value="ECO:0007669"/>
    <property type="project" value="UniProtKB-KW"/>
</dbReference>
<dbReference type="Gene3D" id="3.40.50.720">
    <property type="entry name" value="NAD(P)-binding Rossmann-like Domain"/>
    <property type="match status" value="2"/>
</dbReference>
<comment type="pathway">
    <text evidence="1">Alkaloid biosynthesis; ergot alkaloid biosynthesis.</text>
</comment>
<sequence length="596" mass="64398">MATVITEALQSNGAKVYIVGRREDVLQKTAKLYGTGPGSIHPLVGDVSNKDEAIRLSRELETKEPGGIQLLVNNAGIARDDDTKFTTNGQPDSKDAKAISEHFLKSKEDQWADTMRTNVSAHYFVSMAFLPLLAKGNSRDPGYSSQIVNVSSISGAMKGTSMGQMAYASSKAAFTHLSRMLATAFKDVPVRVNVIAPGLFPSEMTASSSREDNKSELNVKSRNPAGRTGRDSDMGATILFLAGKSGLFYNGQILYPDGEVPSVFGWKGVIVRKALHNTMIYSLNRVAIILQQDISNSTMASHKGTILIVCGTGKVGSSLAQICQASSTPYLITSRSSSSATASTVHPTVKFDWLDRTTWSNPFITTTKTSPITSVFLVSPPVFDASPIINDFVDLARNEHGVKRFVMLGATTIPPGGPWYGGAGKYLHDLGGKGEIEFAYLRPTWFMDNWAEQEYLLKPLRAEGRAYSASGDGKLPWVSKTDIAAVAFQALTGEKAPNGDVTILGPELLSYADCTAILTEVTGKKFSHVSVTAEELAQNAVKTTGMPEGIAKMLASWDALIKNGDEARTNDVVERVTGKKPKSFREFAQENKDVWL</sequence>
<dbReference type="PRINTS" id="PR00081">
    <property type="entry name" value="GDHRDH"/>
</dbReference>